<organism evidence="4 5">
    <name type="scientific">Epilithonimonas zeae</name>
    <dbReference type="NCBI Taxonomy" id="1416779"/>
    <lineage>
        <taxon>Bacteria</taxon>
        <taxon>Pseudomonadati</taxon>
        <taxon>Bacteroidota</taxon>
        <taxon>Flavobacteriia</taxon>
        <taxon>Flavobacteriales</taxon>
        <taxon>Weeksellaceae</taxon>
        <taxon>Chryseobacterium group</taxon>
        <taxon>Epilithonimonas</taxon>
    </lineage>
</organism>
<dbReference type="EMBL" id="FSRK01000001">
    <property type="protein sequence ID" value="SIO16452.1"/>
    <property type="molecule type" value="Genomic_DNA"/>
</dbReference>
<keyword evidence="5" id="KW-1185">Reference proteome</keyword>
<keyword evidence="1 2" id="KW-0732">Signal</keyword>
<dbReference type="InterPro" id="IPR026444">
    <property type="entry name" value="Secre_tail"/>
</dbReference>
<evidence type="ECO:0000256" key="1">
    <source>
        <dbReference type="ARBA" id="ARBA00022729"/>
    </source>
</evidence>
<dbReference type="SUPFAM" id="SSF51126">
    <property type="entry name" value="Pectin lyase-like"/>
    <property type="match status" value="1"/>
</dbReference>
<dbReference type="STRING" id="1416779.SAMN05444409_2337"/>
<sequence length="590" mass="61021">MKKILLLLTVSVAVSNLYAQVDITASSGTATGTYTTLKGAFDAINTGTHQGAITISITGNTTETATAILNASSGTSSYTSVLIQPATGVNATITSASTVATIKFNGADNVTINGSNNGSSSRNLTISNTFVATTGTTPVVLWVSSTATDGSENITLRNTNFAGSSGTGTIGGVIVSGTTLGAAEVPNNNFSAINNTFIRAQNGIFLVGNATNTDTGWIVRNNEIGSTVTADKMLFRGIAVQNAKNFEVSGNVIKGVALPATSTNTTQGILVGAAVTNGSIFNNRISDIKQPNTAGYGAVGLYINSGSATSNLLIYNNVINDIAGTGYSAGGGLADNGNGIVIGNGAGFKIYYNTVVMDTNQTNAGRPSAFNVLSTVTAAGAIDLRNNIFVNKQTQTGEKYTIYSGAANTVFSNIDYNDYYSSGANLGYIGSARATLANLQTGFGGNVNSINVLPAFVSATDLTPATTGNATLDNKGTPVADVTLDMNGNTRSATTPDLGGYEFTDTTLAVQDVNKSKINYYPNPVVDQLQISNDKKINTVEIYNASGSAIRNVIINSEKGFIDMRQLPVGVYILKINSDKQSETIKVIKN</sequence>
<dbReference type="Gene3D" id="2.160.20.10">
    <property type="entry name" value="Single-stranded right-handed beta-helix, Pectin lyase-like"/>
    <property type="match status" value="1"/>
</dbReference>
<protein>
    <submittedName>
        <fullName evidence="4">Por secretion system C-terminal sorting domain-containing protein</fullName>
    </submittedName>
</protein>
<proteinExistence type="predicted"/>
<evidence type="ECO:0000256" key="2">
    <source>
        <dbReference type="SAM" id="SignalP"/>
    </source>
</evidence>
<dbReference type="Proteomes" id="UP000185207">
    <property type="component" value="Unassembled WGS sequence"/>
</dbReference>
<feature type="chain" id="PRO_5012455642" evidence="2">
    <location>
        <begin position="20"/>
        <end position="590"/>
    </location>
</feature>
<name>A0A1N6H9K0_9FLAO</name>
<evidence type="ECO:0000313" key="5">
    <source>
        <dbReference type="Proteomes" id="UP000185207"/>
    </source>
</evidence>
<dbReference type="NCBIfam" id="TIGR04183">
    <property type="entry name" value="Por_Secre_tail"/>
    <property type="match status" value="1"/>
</dbReference>
<dbReference type="InterPro" id="IPR006626">
    <property type="entry name" value="PbH1"/>
</dbReference>
<gene>
    <name evidence="4" type="ORF">SAMN05444409_2337</name>
</gene>
<accession>A0A1N6H9K0</accession>
<reference evidence="5" key="1">
    <citation type="submission" date="2016-11" db="EMBL/GenBank/DDBJ databases">
        <authorList>
            <person name="Varghese N."/>
            <person name="Submissions S."/>
        </authorList>
    </citation>
    <scope>NUCLEOTIDE SEQUENCE [LARGE SCALE GENOMIC DNA]</scope>
    <source>
        <strain evidence="5">DSM 27623</strain>
    </source>
</reference>
<evidence type="ECO:0000313" key="4">
    <source>
        <dbReference type="EMBL" id="SIO16452.1"/>
    </source>
</evidence>
<dbReference type="AlphaFoldDB" id="A0A1N6H9K0"/>
<dbReference type="OrthoDB" id="626902at2"/>
<dbReference type="InterPro" id="IPR012334">
    <property type="entry name" value="Pectin_lyas_fold"/>
</dbReference>
<feature type="signal peptide" evidence="2">
    <location>
        <begin position="1"/>
        <end position="19"/>
    </location>
</feature>
<dbReference type="Pfam" id="PF18962">
    <property type="entry name" value="Por_Secre_tail"/>
    <property type="match status" value="1"/>
</dbReference>
<evidence type="ECO:0000259" key="3">
    <source>
        <dbReference type="Pfam" id="PF18962"/>
    </source>
</evidence>
<dbReference type="InterPro" id="IPR011050">
    <property type="entry name" value="Pectin_lyase_fold/virulence"/>
</dbReference>
<feature type="domain" description="Secretion system C-terminal sorting" evidence="3">
    <location>
        <begin position="521"/>
        <end position="588"/>
    </location>
</feature>
<dbReference type="RefSeq" id="WP_074235402.1">
    <property type="nucleotide sequence ID" value="NZ_FSRK01000001.1"/>
</dbReference>
<dbReference type="SMART" id="SM00710">
    <property type="entry name" value="PbH1"/>
    <property type="match status" value="5"/>
</dbReference>